<evidence type="ECO:0000256" key="6">
    <source>
        <dbReference type="ARBA" id="ARBA00022777"/>
    </source>
</evidence>
<dbReference type="InterPro" id="IPR005467">
    <property type="entry name" value="His_kinase_dom"/>
</dbReference>
<dbReference type="PANTHER" id="PTHR41523:SF8">
    <property type="entry name" value="ETHYLENE RESPONSE SENSOR PROTEIN"/>
    <property type="match status" value="1"/>
</dbReference>
<name>A0ABY4YPK5_9MICO</name>
<dbReference type="SMART" id="SM00387">
    <property type="entry name" value="HATPase_c"/>
    <property type="match status" value="1"/>
</dbReference>
<evidence type="ECO:0000256" key="5">
    <source>
        <dbReference type="ARBA" id="ARBA00022741"/>
    </source>
</evidence>
<reference evidence="10" key="1">
    <citation type="submission" date="2022-06" db="EMBL/GenBank/DDBJ databases">
        <title>Ornithinimicrobium HY1793.</title>
        <authorList>
            <person name="Huang Y."/>
        </authorList>
    </citation>
    <scope>NUCLEOTIDE SEQUENCE</scope>
    <source>
        <strain evidence="10">HY1793</strain>
    </source>
</reference>
<comment type="catalytic activity">
    <reaction evidence="1">
        <text>ATP + protein L-histidine = ADP + protein N-phospho-L-histidine.</text>
        <dbReference type="EC" id="2.7.13.3"/>
    </reaction>
</comment>
<keyword evidence="3" id="KW-0597">Phosphoprotein</keyword>
<dbReference type="RefSeq" id="WP_252591496.1">
    <property type="nucleotide sequence ID" value="NZ_CP099489.1"/>
</dbReference>
<evidence type="ECO:0000259" key="9">
    <source>
        <dbReference type="PROSITE" id="PS50109"/>
    </source>
</evidence>
<proteinExistence type="predicted"/>
<protein>
    <recommendedName>
        <fullName evidence="2">histidine kinase</fullName>
        <ecNumber evidence="2">2.7.13.3</ecNumber>
    </recommendedName>
</protein>
<dbReference type="InterPro" id="IPR011495">
    <property type="entry name" value="Sig_transdc_His_kin_sub2_dim/P"/>
</dbReference>
<dbReference type="InterPro" id="IPR003594">
    <property type="entry name" value="HATPase_dom"/>
</dbReference>
<keyword evidence="8" id="KW-0902">Two-component regulatory system</keyword>
<sequence length="507" mass="54717">MPTLREVLGQQVALPRADAEWLHRLVGDWQMVADLSFSDLTLWVPAGGSGDDWVLVAHARPTTGPNFYNDDVVGNAPEPGRRDVLDTVLRTMRLLDPPQAEFVHEQYVPVVRAGRAVGVLVRHTDLHNMRQQGGLEVNYLQLAQSLLRMIGQGAFPSEMAPAGVGRGTPRVGDGVLRLGAEGMIEYASPNAISALRRLGHTDQVAGADLSEIVTARLPTGVTLDETMPLVLTGRAPWGTEIETVRSNLTLRAVPLLDHGARYGSMILLRDVSELRRRERELMTKDATIREIHHRVKNNLQTVSALLRLQSRRLDDPGARAALQEAGRRVSTVALVHDTLSHGFDETVLFDEIAVRMARATVEVASQGGARVATEHRGSFGRIRAEDATPLAMILAELVHNAVEHAFDTSTPTTDGAPAGTVVVEAARAASGQTGEPTAAPGGDLLTVTVADDGRGLPEGHQPGTGLGMQIVQSLISDLRGEIHWETQEPHGTVVRFVVRLRGLSTEG</sequence>
<evidence type="ECO:0000313" key="11">
    <source>
        <dbReference type="Proteomes" id="UP001056455"/>
    </source>
</evidence>
<keyword evidence="7" id="KW-0067">ATP-binding</keyword>
<dbReference type="Proteomes" id="UP001056455">
    <property type="component" value="Chromosome"/>
</dbReference>
<dbReference type="InterPro" id="IPR038424">
    <property type="entry name" value="H_kinase_PdtaS_GAF_sf"/>
</dbReference>
<dbReference type="PRINTS" id="PR00344">
    <property type="entry name" value="BCTRLSENSOR"/>
</dbReference>
<keyword evidence="5" id="KW-0547">Nucleotide-binding</keyword>
<dbReference type="Gene3D" id="3.30.450.20">
    <property type="entry name" value="PAS domain"/>
    <property type="match status" value="1"/>
</dbReference>
<organism evidence="10 11">
    <name type="scientific">Ornithinimicrobium faecis</name>
    <dbReference type="NCBI Taxonomy" id="2934158"/>
    <lineage>
        <taxon>Bacteria</taxon>
        <taxon>Bacillati</taxon>
        <taxon>Actinomycetota</taxon>
        <taxon>Actinomycetes</taxon>
        <taxon>Micrococcales</taxon>
        <taxon>Ornithinimicrobiaceae</taxon>
        <taxon>Ornithinimicrobium</taxon>
    </lineage>
</organism>
<keyword evidence="11" id="KW-1185">Reference proteome</keyword>
<dbReference type="InterPro" id="IPR004358">
    <property type="entry name" value="Sig_transdc_His_kin-like_C"/>
</dbReference>
<dbReference type="SUPFAM" id="SSF55874">
    <property type="entry name" value="ATPase domain of HSP90 chaperone/DNA topoisomerase II/histidine kinase"/>
    <property type="match status" value="1"/>
</dbReference>
<dbReference type="PROSITE" id="PS50109">
    <property type="entry name" value="HIS_KIN"/>
    <property type="match status" value="1"/>
</dbReference>
<accession>A0ABY4YPK5</accession>
<evidence type="ECO:0000313" key="10">
    <source>
        <dbReference type="EMBL" id="USQ78700.1"/>
    </source>
</evidence>
<dbReference type="GO" id="GO:0016301">
    <property type="term" value="F:kinase activity"/>
    <property type="evidence" value="ECO:0007669"/>
    <property type="project" value="UniProtKB-KW"/>
</dbReference>
<evidence type="ECO:0000256" key="1">
    <source>
        <dbReference type="ARBA" id="ARBA00000085"/>
    </source>
</evidence>
<gene>
    <name evidence="10" type="ORF">NF556_13820</name>
</gene>
<dbReference type="SUPFAM" id="SSF55785">
    <property type="entry name" value="PYP-like sensor domain (PAS domain)"/>
    <property type="match status" value="1"/>
</dbReference>
<dbReference type="EC" id="2.7.13.3" evidence="2"/>
<evidence type="ECO:0000256" key="8">
    <source>
        <dbReference type="ARBA" id="ARBA00023012"/>
    </source>
</evidence>
<dbReference type="InterPro" id="IPR035965">
    <property type="entry name" value="PAS-like_dom_sf"/>
</dbReference>
<evidence type="ECO:0000256" key="3">
    <source>
        <dbReference type="ARBA" id="ARBA00022553"/>
    </source>
</evidence>
<evidence type="ECO:0000256" key="7">
    <source>
        <dbReference type="ARBA" id="ARBA00022840"/>
    </source>
</evidence>
<dbReference type="Pfam" id="PF02518">
    <property type="entry name" value="HATPase_c"/>
    <property type="match status" value="1"/>
</dbReference>
<keyword evidence="6 10" id="KW-0418">Kinase</keyword>
<feature type="domain" description="Histidine kinase" evidence="9">
    <location>
        <begin position="386"/>
        <end position="502"/>
    </location>
</feature>
<dbReference type="Gene3D" id="3.30.450.280">
    <property type="entry name" value="GAF domain"/>
    <property type="match status" value="1"/>
</dbReference>
<dbReference type="Gene3D" id="3.30.565.10">
    <property type="entry name" value="Histidine kinase-like ATPase, C-terminal domain"/>
    <property type="match status" value="1"/>
</dbReference>
<dbReference type="Pfam" id="PF12282">
    <property type="entry name" value="GAF_PdtaS"/>
    <property type="match status" value="1"/>
</dbReference>
<keyword evidence="4" id="KW-0808">Transferase</keyword>
<dbReference type="Pfam" id="PF07568">
    <property type="entry name" value="HisKA_2"/>
    <property type="match status" value="1"/>
</dbReference>
<evidence type="ECO:0000256" key="2">
    <source>
        <dbReference type="ARBA" id="ARBA00012438"/>
    </source>
</evidence>
<dbReference type="EMBL" id="CP099489">
    <property type="protein sequence ID" value="USQ78700.1"/>
    <property type="molecule type" value="Genomic_DNA"/>
</dbReference>
<evidence type="ECO:0000256" key="4">
    <source>
        <dbReference type="ARBA" id="ARBA00022679"/>
    </source>
</evidence>
<dbReference type="InterPro" id="IPR036890">
    <property type="entry name" value="HATPase_C_sf"/>
</dbReference>
<dbReference type="InterPro" id="IPR022066">
    <property type="entry name" value="PdtaS_GAF"/>
</dbReference>
<dbReference type="PANTHER" id="PTHR41523">
    <property type="entry name" value="TWO-COMPONENT SYSTEM SENSOR PROTEIN"/>
    <property type="match status" value="1"/>
</dbReference>